<evidence type="ECO:0000256" key="11">
    <source>
        <dbReference type="ARBA" id="ARBA00069174"/>
    </source>
</evidence>
<evidence type="ECO:0000313" key="16">
    <source>
        <dbReference type="Proteomes" id="UP000002045"/>
    </source>
</evidence>
<accession>D3V816</accession>
<dbReference type="InterPro" id="IPR017824">
    <property type="entry name" value="Aminodeoxychorismate_lyase_IV"/>
</dbReference>
<dbReference type="Gene3D" id="3.20.10.10">
    <property type="entry name" value="D-amino Acid Aminotransferase, subunit A, domain 2"/>
    <property type="match status" value="1"/>
</dbReference>
<evidence type="ECO:0000313" key="15">
    <source>
        <dbReference type="EMBL" id="CBJ81978.1"/>
    </source>
</evidence>
<evidence type="ECO:0000256" key="12">
    <source>
        <dbReference type="NCBIfam" id="TIGR03461"/>
    </source>
</evidence>
<gene>
    <name evidence="15" type="primary">pabC</name>
    <name evidence="15" type="ordered locus">XBJ1_2854</name>
</gene>
<keyword evidence="15" id="KW-0032">Aminotransferase</keyword>
<comment type="cofactor">
    <cofactor evidence="1 14">
        <name>pyridoxal 5'-phosphate</name>
        <dbReference type="ChEBI" id="CHEBI:597326"/>
    </cofactor>
</comment>
<dbReference type="Proteomes" id="UP000002045">
    <property type="component" value="Chromosome"/>
</dbReference>
<comment type="catalytic activity">
    <reaction evidence="9">
        <text>4-amino-4-deoxychorismate = 4-aminobenzoate + pyruvate + H(+)</text>
        <dbReference type="Rhea" id="RHEA:16201"/>
        <dbReference type="ChEBI" id="CHEBI:15361"/>
        <dbReference type="ChEBI" id="CHEBI:15378"/>
        <dbReference type="ChEBI" id="CHEBI:17836"/>
        <dbReference type="ChEBI" id="CHEBI:58406"/>
        <dbReference type="EC" id="4.1.3.38"/>
    </reaction>
</comment>
<evidence type="ECO:0000256" key="1">
    <source>
        <dbReference type="ARBA" id="ARBA00001933"/>
    </source>
</evidence>
<evidence type="ECO:0000256" key="5">
    <source>
        <dbReference type="ARBA" id="ARBA00022909"/>
    </source>
</evidence>
<keyword evidence="5" id="KW-0289">Folate biosynthesis</keyword>
<dbReference type="Gene3D" id="3.30.470.10">
    <property type="match status" value="1"/>
</dbReference>
<sequence length="290" mass="32692">MSEVITPSYRKLENEMMYWINGKPCNQLPVNDRAVQFGDGCFTTIRVEQGQAALLPLHIKRLQKGVEKLFMPALDWLQLEDHIKQVATGCESGVLKIILSRGVGGRGYGISDAIETNQVLSLSSYPEQYAIQRKNGVSLVLSPIMMGINPHLAGIKHLNRLEQVLIKRFIEQARSDEALVLDSDGLLVECCTANIFWRKGKNVYTPDLNQCGVEGVMRQKIMQLLAESDYNLSCVMRYPEVLAHADEVIICNSLMPVIAVNQIQAHKNQPAWKYQSRELHEYLLPGCLRL</sequence>
<dbReference type="AlphaFoldDB" id="D3V816"/>
<comment type="subunit">
    <text evidence="3">Homodimer.</text>
</comment>
<dbReference type="EMBL" id="FN667741">
    <property type="protein sequence ID" value="CBJ81978.1"/>
    <property type="molecule type" value="Genomic_DNA"/>
</dbReference>
<dbReference type="PANTHER" id="PTHR42743">
    <property type="entry name" value="AMINO-ACID AMINOTRANSFERASE"/>
    <property type="match status" value="1"/>
</dbReference>
<dbReference type="GO" id="GO:0046656">
    <property type="term" value="P:folic acid biosynthetic process"/>
    <property type="evidence" value="ECO:0007669"/>
    <property type="project" value="UniProtKB-KW"/>
</dbReference>
<keyword evidence="4 14" id="KW-0663">Pyridoxal phosphate</keyword>
<dbReference type="InterPro" id="IPR043132">
    <property type="entry name" value="BCAT-like_C"/>
</dbReference>
<evidence type="ECO:0000256" key="13">
    <source>
        <dbReference type="RuleBase" id="RU004106"/>
    </source>
</evidence>
<evidence type="ECO:0000256" key="4">
    <source>
        <dbReference type="ARBA" id="ARBA00022898"/>
    </source>
</evidence>
<dbReference type="GO" id="GO:0008153">
    <property type="term" value="P:4-aminobenzoate biosynthetic process"/>
    <property type="evidence" value="ECO:0007669"/>
    <property type="project" value="UniProtKB-UniRule"/>
</dbReference>
<dbReference type="PROSITE" id="PS00770">
    <property type="entry name" value="AA_TRANSFER_CLASS_4"/>
    <property type="match status" value="1"/>
</dbReference>
<dbReference type="FunFam" id="3.20.10.10:FF:000002">
    <property type="entry name" value="D-alanine aminotransferase"/>
    <property type="match status" value="1"/>
</dbReference>
<dbReference type="CDD" id="cd01559">
    <property type="entry name" value="ADCL_like"/>
    <property type="match status" value="1"/>
</dbReference>
<dbReference type="InterPro" id="IPR043131">
    <property type="entry name" value="BCAT-like_N"/>
</dbReference>
<dbReference type="eggNOG" id="COG0115">
    <property type="taxonomic scope" value="Bacteria"/>
</dbReference>
<evidence type="ECO:0000256" key="8">
    <source>
        <dbReference type="ARBA" id="ARBA00035676"/>
    </source>
</evidence>
<organism evidence="15 16">
    <name type="scientific">Xenorhabdus bovienii (strain SS-2004)</name>
    <name type="common">Xenorhabdus nematophila subsp. bovienii</name>
    <dbReference type="NCBI Taxonomy" id="406818"/>
    <lineage>
        <taxon>Bacteria</taxon>
        <taxon>Pseudomonadati</taxon>
        <taxon>Pseudomonadota</taxon>
        <taxon>Gammaproteobacteria</taxon>
        <taxon>Enterobacterales</taxon>
        <taxon>Morganellaceae</taxon>
        <taxon>Xenorhabdus</taxon>
    </lineage>
</organism>
<dbReference type="EC" id="4.1.3.38" evidence="8 12"/>
<evidence type="ECO:0000256" key="3">
    <source>
        <dbReference type="ARBA" id="ARBA00011738"/>
    </source>
</evidence>
<dbReference type="STRING" id="406818.XBJ1_2854"/>
<dbReference type="InterPro" id="IPR036038">
    <property type="entry name" value="Aminotransferase-like"/>
</dbReference>
<comment type="pathway">
    <text evidence="7">Cofactor biosynthesis; tetrahydrofolate biosynthesis; 4-aminobenzoate from chorismate: step 2/2.</text>
</comment>
<name>D3V816_XENBS</name>
<protein>
    <recommendedName>
        <fullName evidence="11 12">Aminodeoxychorismate lyase</fullName>
        <ecNumber evidence="8 12">4.1.3.38</ecNumber>
    </recommendedName>
</protein>
<dbReference type="KEGG" id="xbo:XBJ1_2854"/>
<evidence type="ECO:0000256" key="9">
    <source>
        <dbReference type="ARBA" id="ARBA00049529"/>
    </source>
</evidence>
<dbReference type="GO" id="GO:0005829">
    <property type="term" value="C:cytosol"/>
    <property type="evidence" value="ECO:0007669"/>
    <property type="project" value="TreeGrafter"/>
</dbReference>
<keyword evidence="15" id="KW-0808">Transferase</keyword>
<dbReference type="InterPro" id="IPR001544">
    <property type="entry name" value="Aminotrans_IV"/>
</dbReference>
<proteinExistence type="inferred from homology"/>
<comment type="function">
    <text evidence="10">Involved in the biosynthesis of p-aminobenzoate (PABA), a precursor of tetrahydrofolate. Converts 4-amino-4-deoxychorismate into 4-aminobenzoate (PABA) and pyruvate.</text>
</comment>
<comment type="similarity">
    <text evidence="2 13">Belongs to the class-IV pyridoxal-phosphate-dependent aminotransferase family.</text>
</comment>
<dbReference type="NCBIfam" id="NF004761">
    <property type="entry name" value="PRK06092.1"/>
    <property type="match status" value="1"/>
</dbReference>
<keyword evidence="6 15" id="KW-0456">Lyase</keyword>
<dbReference type="PANTHER" id="PTHR42743:SF2">
    <property type="entry name" value="AMINODEOXYCHORISMATE LYASE"/>
    <property type="match status" value="1"/>
</dbReference>
<dbReference type="SUPFAM" id="SSF56752">
    <property type="entry name" value="D-aminoacid aminotransferase-like PLP-dependent enzymes"/>
    <property type="match status" value="1"/>
</dbReference>
<dbReference type="GO" id="GO:0008483">
    <property type="term" value="F:transaminase activity"/>
    <property type="evidence" value="ECO:0007669"/>
    <property type="project" value="UniProtKB-KW"/>
</dbReference>
<evidence type="ECO:0000256" key="6">
    <source>
        <dbReference type="ARBA" id="ARBA00023239"/>
    </source>
</evidence>
<dbReference type="HOGENOM" id="CLU_020844_2_1_6"/>
<dbReference type="Pfam" id="PF01063">
    <property type="entry name" value="Aminotran_4"/>
    <property type="match status" value="1"/>
</dbReference>
<dbReference type="InterPro" id="IPR018300">
    <property type="entry name" value="Aminotrans_IV_CS"/>
</dbReference>
<evidence type="ECO:0000256" key="7">
    <source>
        <dbReference type="ARBA" id="ARBA00035633"/>
    </source>
</evidence>
<dbReference type="InterPro" id="IPR050571">
    <property type="entry name" value="Class-IV_PLP-Dep_Aminotrnsfr"/>
</dbReference>
<dbReference type="NCBIfam" id="TIGR03461">
    <property type="entry name" value="pabC_Proteo"/>
    <property type="match status" value="1"/>
</dbReference>
<evidence type="ECO:0000256" key="2">
    <source>
        <dbReference type="ARBA" id="ARBA00009320"/>
    </source>
</evidence>
<evidence type="ECO:0000256" key="10">
    <source>
        <dbReference type="ARBA" id="ARBA00054027"/>
    </source>
</evidence>
<evidence type="ECO:0000256" key="14">
    <source>
        <dbReference type="RuleBase" id="RU004516"/>
    </source>
</evidence>
<reference evidence="15" key="1">
    <citation type="journal article" date="2011" name="PLoS ONE">
        <title>The entomopathogenic bacterial endosymbionts xenorhabdus and photorhabdus: convergent lifestyles from divergent genomes.</title>
        <authorList>
            <person name="Chaston J.M."/>
            <person name="Suen G."/>
            <person name="Tucker S.L."/>
            <person name="Andersen A.W."/>
            <person name="Bhasin A."/>
            <person name="Bode E."/>
            <person name="Bode H.B."/>
            <person name="Brachmann A.O."/>
            <person name="Cowles C.E."/>
            <person name="Cowles K.N."/>
            <person name="Darby C."/>
            <person name="de Leon L."/>
            <person name="Drace K."/>
            <person name="Du Z."/>
            <person name="Givaudan A."/>
            <person name="Herbert Tran E.E."/>
            <person name="Jewell K.A."/>
            <person name="Knack J.J."/>
            <person name="Krasomil-Osterfeld K.C."/>
            <person name="Kukor R."/>
            <person name="Lanois A."/>
            <person name="Latreille P."/>
            <person name="Leimgruber N.K."/>
            <person name="Lipke C.M."/>
            <person name="Liu R."/>
            <person name="Lu X."/>
            <person name="Martens E.C."/>
            <person name="Marri P.R."/>
            <person name="Medigue C."/>
            <person name="Menard M.L."/>
            <person name="Miller N.M."/>
            <person name="Morales-Soto N."/>
            <person name="Norton S."/>
            <person name="Ogier J.C."/>
            <person name="Orchard S.S."/>
            <person name="Park D."/>
            <person name="Park Y."/>
            <person name="Qurollo B.A."/>
            <person name="Sugar D.R."/>
            <person name="Richards G.R."/>
            <person name="Rouy Z."/>
            <person name="Slominski B."/>
            <person name="Slominski K."/>
            <person name="Snyder H."/>
            <person name="Tjaden B.C."/>
            <person name="van der Hoeven R."/>
            <person name="Welch R.D."/>
            <person name="Wheeler C."/>
            <person name="Xiang B."/>
            <person name="Barbazuk B."/>
            <person name="Gaudriault S."/>
            <person name="Goodner B."/>
            <person name="Slater S.C."/>
            <person name="Forst S."/>
            <person name="Goldman B.S."/>
            <person name="Goodrich-Blair H."/>
        </authorList>
    </citation>
    <scope>NUCLEOTIDE SEQUENCE [LARGE SCALE GENOMIC DNA]</scope>
    <source>
        <strain evidence="15">SS-2004</strain>
    </source>
</reference>
<dbReference type="GO" id="GO:0030170">
    <property type="term" value="F:pyridoxal phosphate binding"/>
    <property type="evidence" value="ECO:0007669"/>
    <property type="project" value="InterPro"/>
</dbReference>
<dbReference type="GO" id="GO:0008696">
    <property type="term" value="F:4-amino-4-deoxychorismate lyase activity"/>
    <property type="evidence" value="ECO:0007669"/>
    <property type="project" value="UniProtKB-UniRule"/>
</dbReference>